<dbReference type="EMBL" id="VSRR010000162">
    <property type="protein sequence ID" value="MPC11422.1"/>
    <property type="molecule type" value="Genomic_DNA"/>
</dbReference>
<dbReference type="AlphaFoldDB" id="A0A5B7CNZ1"/>
<sequence>MDDLTKGASVSKVFCEVHPMTQAVEGQPLKRRRGRPRRGEGPAKPIVKKENEEEQLEEDKKGPRRSGRKASLPSSAAPNDLPRTLHRRPSPLPPKPLNSRIPREERECLQTRNFSQAALPRVTTAVRVLPRSAAVIPSGRPESRFRRVSTDTSPLPILEKLCRESGWK</sequence>
<feature type="compositionally biased region" description="Basic and acidic residues" evidence="1">
    <location>
        <begin position="37"/>
        <end position="51"/>
    </location>
</feature>
<dbReference type="Proteomes" id="UP000324222">
    <property type="component" value="Unassembled WGS sequence"/>
</dbReference>
<organism evidence="2 3">
    <name type="scientific">Portunus trituberculatus</name>
    <name type="common">Swimming crab</name>
    <name type="synonym">Neptunus trituberculatus</name>
    <dbReference type="NCBI Taxonomy" id="210409"/>
    <lineage>
        <taxon>Eukaryota</taxon>
        <taxon>Metazoa</taxon>
        <taxon>Ecdysozoa</taxon>
        <taxon>Arthropoda</taxon>
        <taxon>Crustacea</taxon>
        <taxon>Multicrustacea</taxon>
        <taxon>Malacostraca</taxon>
        <taxon>Eumalacostraca</taxon>
        <taxon>Eucarida</taxon>
        <taxon>Decapoda</taxon>
        <taxon>Pleocyemata</taxon>
        <taxon>Brachyura</taxon>
        <taxon>Eubrachyura</taxon>
        <taxon>Portunoidea</taxon>
        <taxon>Portunidae</taxon>
        <taxon>Portuninae</taxon>
        <taxon>Portunus</taxon>
    </lineage>
</organism>
<name>A0A5B7CNZ1_PORTR</name>
<protein>
    <submittedName>
        <fullName evidence="2">Uncharacterized protein</fullName>
    </submittedName>
</protein>
<gene>
    <name evidence="2" type="ORF">E2C01_004088</name>
</gene>
<feature type="region of interest" description="Disordered" evidence="1">
    <location>
        <begin position="1"/>
        <end position="108"/>
    </location>
</feature>
<accession>A0A5B7CNZ1</accession>
<dbReference type="OrthoDB" id="6339709at2759"/>
<proteinExistence type="predicted"/>
<comment type="caution">
    <text evidence="2">The sequence shown here is derived from an EMBL/GenBank/DDBJ whole genome shotgun (WGS) entry which is preliminary data.</text>
</comment>
<reference evidence="2 3" key="1">
    <citation type="submission" date="2019-05" db="EMBL/GenBank/DDBJ databases">
        <title>Another draft genome of Portunus trituberculatus and its Hox gene families provides insights of decapod evolution.</title>
        <authorList>
            <person name="Jeong J.-H."/>
            <person name="Song I."/>
            <person name="Kim S."/>
            <person name="Choi T."/>
            <person name="Kim D."/>
            <person name="Ryu S."/>
            <person name="Kim W."/>
        </authorList>
    </citation>
    <scope>NUCLEOTIDE SEQUENCE [LARGE SCALE GENOMIC DNA]</scope>
    <source>
        <tissue evidence="2">Muscle</tissue>
    </source>
</reference>
<keyword evidence="3" id="KW-1185">Reference proteome</keyword>
<evidence type="ECO:0000313" key="3">
    <source>
        <dbReference type="Proteomes" id="UP000324222"/>
    </source>
</evidence>
<evidence type="ECO:0000256" key="1">
    <source>
        <dbReference type="SAM" id="MobiDB-lite"/>
    </source>
</evidence>
<evidence type="ECO:0000313" key="2">
    <source>
        <dbReference type="EMBL" id="MPC11422.1"/>
    </source>
</evidence>